<evidence type="ECO:0000313" key="2">
    <source>
        <dbReference type="EMBL" id="GGK23744.1"/>
    </source>
</evidence>
<dbReference type="Proteomes" id="UP000662200">
    <property type="component" value="Unassembled WGS sequence"/>
</dbReference>
<feature type="region of interest" description="Disordered" evidence="1">
    <location>
        <begin position="1"/>
        <end position="26"/>
    </location>
</feature>
<evidence type="ECO:0000256" key="1">
    <source>
        <dbReference type="SAM" id="MobiDB-lite"/>
    </source>
</evidence>
<organism evidence="2 3">
    <name type="scientific">Pilimelia terevasa</name>
    <dbReference type="NCBI Taxonomy" id="53372"/>
    <lineage>
        <taxon>Bacteria</taxon>
        <taxon>Bacillati</taxon>
        <taxon>Actinomycetota</taxon>
        <taxon>Actinomycetes</taxon>
        <taxon>Micromonosporales</taxon>
        <taxon>Micromonosporaceae</taxon>
        <taxon>Pilimelia</taxon>
    </lineage>
</organism>
<sequence length="117" mass="12128">MTPRSHPLLAPFAEPGHTARHRESQRWTVAPVTQRAVLLATAALRAAAQRRTSPEADPAAATPFRPVGVDPDPIRSHRAPGGGPHAVRLTVAVLGAVAAPAAWYGLSGAAALAEAMH</sequence>
<gene>
    <name evidence="2" type="ORF">GCM10010124_15250</name>
</gene>
<proteinExistence type="predicted"/>
<feature type="region of interest" description="Disordered" evidence="1">
    <location>
        <begin position="47"/>
        <end position="81"/>
    </location>
</feature>
<dbReference type="RefSeq" id="WP_189113509.1">
    <property type="nucleotide sequence ID" value="NZ_BMQC01000004.1"/>
</dbReference>
<dbReference type="AlphaFoldDB" id="A0A8J3BNG7"/>
<evidence type="ECO:0000313" key="3">
    <source>
        <dbReference type="Proteomes" id="UP000662200"/>
    </source>
</evidence>
<accession>A0A8J3BNG7</accession>
<reference evidence="2" key="1">
    <citation type="journal article" date="2014" name="Int. J. Syst. Evol. Microbiol.">
        <title>Complete genome sequence of Corynebacterium casei LMG S-19264T (=DSM 44701T), isolated from a smear-ripened cheese.</title>
        <authorList>
            <consortium name="US DOE Joint Genome Institute (JGI-PGF)"/>
            <person name="Walter F."/>
            <person name="Albersmeier A."/>
            <person name="Kalinowski J."/>
            <person name="Ruckert C."/>
        </authorList>
    </citation>
    <scope>NUCLEOTIDE SEQUENCE</scope>
    <source>
        <strain evidence="2">JCM 3091</strain>
    </source>
</reference>
<dbReference type="EMBL" id="BMQC01000004">
    <property type="protein sequence ID" value="GGK23744.1"/>
    <property type="molecule type" value="Genomic_DNA"/>
</dbReference>
<keyword evidence="3" id="KW-1185">Reference proteome</keyword>
<reference evidence="2" key="2">
    <citation type="submission" date="2020-09" db="EMBL/GenBank/DDBJ databases">
        <authorList>
            <person name="Sun Q."/>
            <person name="Ohkuma M."/>
        </authorList>
    </citation>
    <scope>NUCLEOTIDE SEQUENCE</scope>
    <source>
        <strain evidence="2">JCM 3091</strain>
    </source>
</reference>
<comment type="caution">
    <text evidence="2">The sequence shown here is derived from an EMBL/GenBank/DDBJ whole genome shotgun (WGS) entry which is preliminary data.</text>
</comment>
<protein>
    <submittedName>
        <fullName evidence="2">Uncharacterized protein</fullName>
    </submittedName>
</protein>
<name>A0A8J3BNG7_9ACTN</name>